<comment type="caution">
    <text evidence="1">The sequence shown here is derived from an EMBL/GenBank/DDBJ whole genome shotgun (WGS) entry which is preliminary data.</text>
</comment>
<protein>
    <submittedName>
        <fullName evidence="1">Uncharacterized protein</fullName>
    </submittedName>
</protein>
<reference evidence="1 2" key="1">
    <citation type="journal article" date="2018" name="Nat. Ecol. Evol.">
        <title>Shark genomes provide insights into elasmobranch evolution and the origin of vertebrates.</title>
        <authorList>
            <person name="Hara Y"/>
            <person name="Yamaguchi K"/>
            <person name="Onimaru K"/>
            <person name="Kadota M"/>
            <person name="Koyanagi M"/>
            <person name="Keeley SD"/>
            <person name="Tatsumi K"/>
            <person name="Tanaka K"/>
            <person name="Motone F"/>
            <person name="Kageyama Y"/>
            <person name="Nozu R"/>
            <person name="Adachi N"/>
            <person name="Nishimura O"/>
            <person name="Nakagawa R"/>
            <person name="Tanegashima C"/>
            <person name="Kiyatake I"/>
            <person name="Matsumoto R"/>
            <person name="Murakumo K"/>
            <person name="Nishida K"/>
            <person name="Terakita A"/>
            <person name="Kuratani S"/>
            <person name="Sato K"/>
            <person name="Hyodo S Kuraku.S."/>
        </authorList>
    </citation>
    <scope>NUCLEOTIDE SEQUENCE [LARGE SCALE GENOMIC DNA]</scope>
</reference>
<dbReference type="Proteomes" id="UP000287033">
    <property type="component" value="Unassembled WGS sequence"/>
</dbReference>
<dbReference type="AlphaFoldDB" id="A0A401SV22"/>
<accession>A0A401SV22</accession>
<keyword evidence="2" id="KW-1185">Reference proteome</keyword>
<name>A0A401SV22_CHIPU</name>
<dbReference type="EMBL" id="BEZZ01000581">
    <property type="protein sequence ID" value="GCC34242.1"/>
    <property type="molecule type" value="Genomic_DNA"/>
</dbReference>
<evidence type="ECO:0000313" key="2">
    <source>
        <dbReference type="Proteomes" id="UP000287033"/>
    </source>
</evidence>
<organism evidence="1 2">
    <name type="scientific">Chiloscyllium punctatum</name>
    <name type="common">Brownbanded bambooshark</name>
    <name type="synonym">Hemiscyllium punctatum</name>
    <dbReference type="NCBI Taxonomy" id="137246"/>
    <lineage>
        <taxon>Eukaryota</taxon>
        <taxon>Metazoa</taxon>
        <taxon>Chordata</taxon>
        <taxon>Craniata</taxon>
        <taxon>Vertebrata</taxon>
        <taxon>Chondrichthyes</taxon>
        <taxon>Elasmobranchii</taxon>
        <taxon>Galeomorphii</taxon>
        <taxon>Galeoidea</taxon>
        <taxon>Orectolobiformes</taxon>
        <taxon>Hemiscylliidae</taxon>
        <taxon>Chiloscyllium</taxon>
    </lineage>
</organism>
<evidence type="ECO:0000313" key="1">
    <source>
        <dbReference type="EMBL" id="GCC34242.1"/>
    </source>
</evidence>
<gene>
    <name evidence="1" type="ORF">chiPu_0012715</name>
</gene>
<sequence>MAGWRISRLGHIFKLSHYMKLPKQGKSKNWRRTYLGIFPWSKFRSESTDERPRINIQASASLIARFSRNATYQLKAPKKASVGGGSDENE</sequence>
<proteinExistence type="predicted"/>